<dbReference type="InterPro" id="IPR027417">
    <property type="entry name" value="P-loop_NTPase"/>
</dbReference>
<comment type="caution">
    <text evidence="6">The sequence shown here is derived from an EMBL/GenBank/DDBJ whole genome shotgun (WGS) entry which is preliminary data.</text>
</comment>
<keyword evidence="2" id="KW-0813">Transport</keyword>
<dbReference type="PROSITE" id="PS00211">
    <property type="entry name" value="ABC_TRANSPORTER_1"/>
    <property type="match status" value="1"/>
</dbReference>
<dbReference type="Proteomes" id="UP000281915">
    <property type="component" value="Unassembled WGS sequence"/>
</dbReference>
<keyword evidence="3" id="KW-0547">Nucleotide-binding</keyword>
<dbReference type="RefSeq" id="WP_122914014.1">
    <property type="nucleotide sequence ID" value="NZ_RHHT01000030.1"/>
</dbReference>
<evidence type="ECO:0000256" key="4">
    <source>
        <dbReference type="ARBA" id="ARBA00022840"/>
    </source>
</evidence>
<accession>A0A3M8CPN0</accession>
<dbReference type="Gene3D" id="3.40.50.300">
    <property type="entry name" value="P-loop containing nucleotide triphosphate hydrolases"/>
    <property type="match status" value="1"/>
</dbReference>
<protein>
    <submittedName>
        <fullName evidence="6">ABC transporter ATP-binding protein</fullName>
    </submittedName>
</protein>
<keyword evidence="4 6" id="KW-0067">ATP-binding</keyword>
<dbReference type="SMART" id="SM00382">
    <property type="entry name" value="AAA"/>
    <property type="match status" value="1"/>
</dbReference>
<gene>
    <name evidence="6" type="ORF">EDM58_14695</name>
</gene>
<organism evidence="6 7">
    <name type="scientific">Brevibacillus panacihumi</name>
    <dbReference type="NCBI Taxonomy" id="497735"/>
    <lineage>
        <taxon>Bacteria</taxon>
        <taxon>Bacillati</taxon>
        <taxon>Bacillota</taxon>
        <taxon>Bacilli</taxon>
        <taxon>Bacillales</taxon>
        <taxon>Paenibacillaceae</taxon>
        <taxon>Brevibacillus</taxon>
    </lineage>
</organism>
<evidence type="ECO:0000313" key="6">
    <source>
        <dbReference type="EMBL" id="RNB77509.1"/>
    </source>
</evidence>
<dbReference type="InterPro" id="IPR003593">
    <property type="entry name" value="AAA+_ATPase"/>
</dbReference>
<dbReference type="SUPFAM" id="SSF52540">
    <property type="entry name" value="P-loop containing nucleoside triphosphate hydrolases"/>
    <property type="match status" value="1"/>
</dbReference>
<dbReference type="PANTHER" id="PTHR43335:SF4">
    <property type="entry name" value="ABC TRANSPORTER, ATP-BINDING PROTEIN"/>
    <property type="match status" value="1"/>
</dbReference>
<dbReference type="Pfam" id="PF00005">
    <property type="entry name" value="ABC_tran"/>
    <property type="match status" value="1"/>
</dbReference>
<dbReference type="PANTHER" id="PTHR43335">
    <property type="entry name" value="ABC TRANSPORTER, ATP-BINDING PROTEIN"/>
    <property type="match status" value="1"/>
</dbReference>
<evidence type="ECO:0000256" key="3">
    <source>
        <dbReference type="ARBA" id="ARBA00022741"/>
    </source>
</evidence>
<evidence type="ECO:0000259" key="5">
    <source>
        <dbReference type="PROSITE" id="PS50893"/>
    </source>
</evidence>
<dbReference type="InterPro" id="IPR003439">
    <property type="entry name" value="ABC_transporter-like_ATP-bd"/>
</dbReference>
<dbReference type="GO" id="GO:0016887">
    <property type="term" value="F:ATP hydrolysis activity"/>
    <property type="evidence" value="ECO:0007669"/>
    <property type="project" value="InterPro"/>
</dbReference>
<dbReference type="InterPro" id="IPR017871">
    <property type="entry name" value="ABC_transporter-like_CS"/>
</dbReference>
<dbReference type="GO" id="GO:0005524">
    <property type="term" value="F:ATP binding"/>
    <property type="evidence" value="ECO:0007669"/>
    <property type="project" value="UniProtKB-KW"/>
</dbReference>
<reference evidence="6 7" key="1">
    <citation type="submission" date="2018-10" db="EMBL/GenBank/DDBJ databases">
        <title>Phylogenomics of Brevibacillus.</title>
        <authorList>
            <person name="Dunlap C."/>
        </authorList>
    </citation>
    <scope>NUCLEOTIDE SEQUENCE [LARGE SCALE GENOMIC DNA]</scope>
    <source>
        <strain evidence="6 7">JCM 15085</strain>
    </source>
</reference>
<evidence type="ECO:0000313" key="7">
    <source>
        <dbReference type="Proteomes" id="UP000281915"/>
    </source>
</evidence>
<proteinExistence type="inferred from homology"/>
<evidence type="ECO:0000256" key="1">
    <source>
        <dbReference type="ARBA" id="ARBA00005417"/>
    </source>
</evidence>
<name>A0A3M8CPN0_9BACL</name>
<comment type="similarity">
    <text evidence="1">Belongs to the ABC transporter superfamily.</text>
</comment>
<dbReference type="PROSITE" id="PS50893">
    <property type="entry name" value="ABC_TRANSPORTER_2"/>
    <property type="match status" value="1"/>
</dbReference>
<sequence length="306" mass="33855">MNQDTVVQLRDVTKKIGLKTIIHTISLDIPRGKVIGLLGPNGAGKTTLIRMMVGLTSITGGHITIHGANVKHEFEKAIQHVGAIVENPEMYNYMSGWKNLIHAANMLPGVNRKRMKEVVALVGLEKHIHQKVKTYSLGMKQRLGIAQALLHRPSVLILDEPTNGLDPAGIRELRDHLRRLADVEGTAVIVSSHLLSEMELMCDEIAVLREGRLVDVKSLEAMMHTDTSNVTVVLDVDQPQEAYALLTQTPLDISCTIHNQTLTVKLSKEQIPSVVFALAHAQISIYEVKMLTQTLEDKFLEMTGVH</sequence>
<evidence type="ECO:0000256" key="2">
    <source>
        <dbReference type="ARBA" id="ARBA00022448"/>
    </source>
</evidence>
<dbReference type="EMBL" id="RHHT01000030">
    <property type="protein sequence ID" value="RNB77509.1"/>
    <property type="molecule type" value="Genomic_DNA"/>
</dbReference>
<dbReference type="AlphaFoldDB" id="A0A3M8CPN0"/>
<feature type="domain" description="ABC transporter" evidence="5">
    <location>
        <begin position="7"/>
        <end position="235"/>
    </location>
</feature>